<accession>A0ACB8SIR8</accession>
<evidence type="ECO:0000313" key="1">
    <source>
        <dbReference type="EMBL" id="KAI0055830.1"/>
    </source>
</evidence>
<name>A0ACB8SIR8_9AGAM</name>
<dbReference type="EMBL" id="MU277277">
    <property type="protein sequence ID" value="KAI0055830.1"/>
    <property type="molecule type" value="Genomic_DNA"/>
</dbReference>
<comment type="caution">
    <text evidence="1">The sequence shown here is derived from an EMBL/GenBank/DDBJ whole genome shotgun (WGS) entry which is preliminary data.</text>
</comment>
<dbReference type="Proteomes" id="UP000814140">
    <property type="component" value="Unassembled WGS sequence"/>
</dbReference>
<reference evidence="1" key="1">
    <citation type="submission" date="2021-03" db="EMBL/GenBank/DDBJ databases">
        <authorList>
            <consortium name="DOE Joint Genome Institute"/>
            <person name="Ahrendt S."/>
            <person name="Looney B.P."/>
            <person name="Miyauchi S."/>
            <person name="Morin E."/>
            <person name="Drula E."/>
            <person name="Courty P.E."/>
            <person name="Chicoki N."/>
            <person name="Fauchery L."/>
            <person name="Kohler A."/>
            <person name="Kuo A."/>
            <person name="Labutti K."/>
            <person name="Pangilinan J."/>
            <person name="Lipzen A."/>
            <person name="Riley R."/>
            <person name="Andreopoulos W."/>
            <person name="He G."/>
            <person name="Johnson J."/>
            <person name="Barry K.W."/>
            <person name="Grigoriev I.V."/>
            <person name="Nagy L."/>
            <person name="Hibbett D."/>
            <person name="Henrissat B."/>
            <person name="Matheny P.B."/>
            <person name="Labbe J."/>
            <person name="Martin F."/>
        </authorList>
    </citation>
    <scope>NUCLEOTIDE SEQUENCE</scope>
    <source>
        <strain evidence="1">HHB10654</strain>
    </source>
</reference>
<sequence length="291" mass="33208">MTTSDLDYVARWRHSVLTGSGRIVDALTTPGARESVDPPEQEIYRDLSPSLSDHPSESPASPSKSAISVGTEPRGDGCDPFTVAQQHQILSWINVQMVKYTDTERGWIRQQLVEQQSRLDNRLVEDRSRINRLQDTCQEAAKDNRANEAHLKSLRERVNEATELWDIVHAHILRANNLQTALKNHTNETAQRFAVLERRSPDEDRRNKMRVASLERAVRALHRRVSDAQVRNEESVEGKTRRAGHLEKVELRSLRPVLYTAVFVLSLVFHLLKVDVLSYVLSFFPTFNSLA</sequence>
<keyword evidence="2" id="KW-1185">Reference proteome</keyword>
<reference evidence="1" key="2">
    <citation type="journal article" date="2022" name="New Phytol.">
        <title>Evolutionary transition to the ectomycorrhizal habit in the genomes of a hyperdiverse lineage of mushroom-forming fungi.</title>
        <authorList>
            <person name="Looney B."/>
            <person name="Miyauchi S."/>
            <person name="Morin E."/>
            <person name="Drula E."/>
            <person name="Courty P.E."/>
            <person name="Kohler A."/>
            <person name="Kuo A."/>
            <person name="LaButti K."/>
            <person name="Pangilinan J."/>
            <person name="Lipzen A."/>
            <person name="Riley R."/>
            <person name="Andreopoulos W."/>
            <person name="He G."/>
            <person name="Johnson J."/>
            <person name="Nolan M."/>
            <person name="Tritt A."/>
            <person name="Barry K.W."/>
            <person name="Grigoriev I.V."/>
            <person name="Nagy L.G."/>
            <person name="Hibbett D."/>
            <person name="Henrissat B."/>
            <person name="Matheny P.B."/>
            <person name="Labbe J."/>
            <person name="Martin F.M."/>
        </authorList>
    </citation>
    <scope>NUCLEOTIDE SEQUENCE</scope>
    <source>
        <strain evidence="1">HHB10654</strain>
    </source>
</reference>
<gene>
    <name evidence="1" type="ORF">BV25DRAFT_1921455</name>
</gene>
<evidence type="ECO:0000313" key="2">
    <source>
        <dbReference type="Proteomes" id="UP000814140"/>
    </source>
</evidence>
<protein>
    <submittedName>
        <fullName evidence="1">Uncharacterized protein</fullName>
    </submittedName>
</protein>
<organism evidence="1 2">
    <name type="scientific">Artomyces pyxidatus</name>
    <dbReference type="NCBI Taxonomy" id="48021"/>
    <lineage>
        <taxon>Eukaryota</taxon>
        <taxon>Fungi</taxon>
        <taxon>Dikarya</taxon>
        <taxon>Basidiomycota</taxon>
        <taxon>Agaricomycotina</taxon>
        <taxon>Agaricomycetes</taxon>
        <taxon>Russulales</taxon>
        <taxon>Auriscalpiaceae</taxon>
        <taxon>Artomyces</taxon>
    </lineage>
</organism>
<proteinExistence type="predicted"/>